<evidence type="ECO:0000256" key="2">
    <source>
        <dbReference type="ARBA" id="ARBA00007998"/>
    </source>
</evidence>
<feature type="transmembrane region" description="Helical" evidence="8">
    <location>
        <begin position="184"/>
        <end position="205"/>
    </location>
</feature>
<dbReference type="InterPro" id="IPR004761">
    <property type="entry name" value="Spore_GerAB"/>
</dbReference>
<keyword evidence="3" id="KW-0813">Transport</keyword>
<feature type="transmembrane region" description="Helical" evidence="8">
    <location>
        <begin position="115"/>
        <end position="136"/>
    </location>
</feature>
<reference evidence="9 10" key="1">
    <citation type="submission" date="2016-11" db="EMBL/GenBank/DDBJ databases">
        <authorList>
            <person name="Jaros S."/>
            <person name="Januszkiewicz K."/>
            <person name="Wedrychowicz H."/>
        </authorList>
    </citation>
    <scope>NUCLEOTIDE SEQUENCE [LARGE SCALE GENOMIC DNA]</scope>
    <source>
        <strain evidence="9 10">DSM 8605</strain>
    </source>
</reference>
<evidence type="ECO:0000256" key="4">
    <source>
        <dbReference type="ARBA" id="ARBA00022544"/>
    </source>
</evidence>
<dbReference type="AlphaFoldDB" id="A0A1M5WCL9"/>
<keyword evidence="6 8" id="KW-1133">Transmembrane helix</keyword>
<comment type="similarity">
    <text evidence="2">Belongs to the amino acid-polyamine-organocation (APC) superfamily. Spore germination protein (SGP) (TC 2.A.3.9) family.</text>
</comment>
<evidence type="ECO:0000256" key="1">
    <source>
        <dbReference type="ARBA" id="ARBA00004141"/>
    </source>
</evidence>
<dbReference type="STRING" id="1121316.SAMN02745207_02823"/>
<comment type="subcellular location">
    <subcellularLocation>
        <location evidence="1">Membrane</location>
        <topology evidence="1">Multi-pass membrane protein</topology>
    </subcellularLocation>
</comment>
<dbReference type="OrthoDB" id="1675410at2"/>
<keyword evidence="10" id="KW-1185">Reference proteome</keyword>
<dbReference type="Pfam" id="PF03845">
    <property type="entry name" value="Spore_permease"/>
    <property type="match status" value="1"/>
</dbReference>
<dbReference type="NCBIfam" id="TIGR00912">
    <property type="entry name" value="2A0309"/>
    <property type="match status" value="1"/>
</dbReference>
<evidence type="ECO:0000256" key="7">
    <source>
        <dbReference type="ARBA" id="ARBA00023136"/>
    </source>
</evidence>
<evidence type="ECO:0000313" key="10">
    <source>
        <dbReference type="Proteomes" id="UP000184447"/>
    </source>
</evidence>
<gene>
    <name evidence="9" type="ORF">SAMN02745207_02823</name>
</gene>
<dbReference type="EMBL" id="FQXM01000016">
    <property type="protein sequence ID" value="SHH85200.1"/>
    <property type="molecule type" value="Genomic_DNA"/>
</dbReference>
<evidence type="ECO:0000256" key="6">
    <source>
        <dbReference type="ARBA" id="ARBA00022989"/>
    </source>
</evidence>
<accession>A0A1M5WCL9</accession>
<keyword evidence="7 8" id="KW-0472">Membrane</keyword>
<keyword evidence="4" id="KW-0309">Germination</keyword>
<dbReference type="PANTHER" id="PTHR34975">
    <property type="entry name" value="SPORE GERMINATION PROTEIN A2"/>
    <property type="match status" value="1"/>
</dbReference>
<dbReference type="RefSeq" id="WP_073339065.1">
    <property type="nucleotide sequence ID" value="NZ_FQXM01000016.1"/>
</dbReference>
<feature type="transmembrane region" description="Helical" evidence="8">
    <location>
        <begin position="270"/>
        <end position="297"/>
    </location>
</feature>
<evidence type="ECO:0000256" key="3">
    <source>
        <dbReference type="ARBA" id="ARBA00022448"/>
    </source>
</evidence>
<dbReference type="GO" id="GO:0016020">
    <property type="term" value="C:membrane"/>
    <property type="evidence" value="ECO:0007669"/>
    <property type="project" value="UniProtKB-SubCell"/>
</dbReference>
<evidence type="ECO:0000313" key="9">
    <source>
        <dbReference type="EMBL" id="SHH85200.1"/>
    </source>
</evidence>
<protein>
    <submittedName>
        <fullName evidence="9">Spore germination protein KB</fullName>
    </submittedName>
</protein>
<feature type="transmembrane region" description="Helical" evidence="8">
    <location>
        <begin position="217"/>
        <end position="240"/>
    </location>
</feature>
<sequence length="368" mass="41399">MKANFTKHQIFTLILLTQIGTTTLFAIGIDAEQDAWIAVLLSMLLGFILVWIYTELQKHFPQKNLAEIIILLLGKPLGTPLVLLYAFHFIRISTYNLNEFSNIISTTLLNNTPRIVIFIVFITVSIYALFLGLNSFARASEFFVFPLLFFLLSSFIMVGLSGHIDLNNLQPILPNGIIPLFSVAYPTVIVFPFGELVVFLMYWCYLDSTNGLQKISLTAVATSGFLVSLSSLVIISALGVHNAGISLIPLYQVIRQINIGGVLKNMDALAVINMLIGGFYKFTIMFYAGVSMISTLFKIKDDRWLIIVMSIFTLWISYTTLPSIIFQRWLGNNVMTPYIAVHIQITIPFLLLIISYLKLKTSKVKENK</sequence>
<evidence type="ECO:0000256" key="8">
    <source>
        <dbReference type="SAM" id="Phobius"/>
    </source>
</evidence>
<feature type="transmembrane region" description="Helical" evidence="8">
    <location>
        <begin position="36"/>
        <end position="56"/>
    </location>
</feature>
<evidence type="ECO:0000256" key="5">
    <source>
        <dbReference type="ARBA" id="ARBA00022692"/>
    </source>
</evidence>
<dbReference type="Proteomes" id="UP000184447">
    <property type="component" value="Unassembled WGS sequence"/>
</dbReference>
<dbReference type="PANTHER" id="PTHR34975:SF2">
    <property type="entry name" value="SPORE GERMINATION PROTEIN A2"/>
    <property type="match status" value="1"/>
</dbReference>
<name>A0A1M5WCL9_9CLOT</name>
<dbReference type="GO" id="GO:0009847">
    <property type="term" value="P:spore germination"/>
    <property type="evidence" value="ECO:0007669"/>
    <property type="project" value="InterPro"/>
</dbReference>
<feature type="transmembrane region" description="Helical" evidence="8">
    <location>
        <begin position="304"/>
        <end position="326"/>
    </location>
</feature>
<organism evidence="9 10">
    <name type="scientific">Clostridium grantii DSM 8605</name>
    <dbReference type="NCBI Taxonomy" id="1121316"/>
    <lineage>
        <taxon>Bacteria</taxon>
        <taxon>Bacillati</taxon>
        <taxon>Bacillota</taxon>
        <taxon>Clostridia</taxon>
        <taxon>Eubacteriales</taxon>
        <taxon>Clostridiaceae</taxon>
        <taxon>Clostridium</taxon>
    </lineage>
</organism>
<feature type="transmembrane region" description="Helical" evidence="8">
    <location>
        <begin position="338"/>
        <end position="359"/>
    </location>
</feature>
<feature type="transmembrane region" description="Helical" evidence="8">
    <location>
        <begin position="143"/>
        <end position="164"/>
    </location>
</feature>
<proteinExistence type="inferred from homology"/>
<keyword evidence="5 8" id="KW-0812">Transmembrane</keyword>
<feature type="transmembrane region" description="Helical" evidence="8">
    <location>
        <begin position="68"/>
        <end position="90"/>
    </location>
</feature>